<comment type="caution">
    <text evidence="1">The sequence shown here is derived from an EMBL/GenBank/DDBJ whole genome shotgun (WGS) entry which is preliminary data.</text>
</comment>
<name>A0A645GI81_9ZZZZ</name>
<dbReference type="AlphaFoldDB" id="A0A645GI81"/>
<gene>
    <name evidence="1" type="ORF">SDC9_173819</name>
</gene>
<organism evidence="1">
    <name type="scientific">bioreactor metagenome</name>
    <dbReference type="NCBI Taxonomy" id="1076179"/>
    <lineage>
        <taxon>unclassified sequences</taxon>
        <taxon>metagenomes</taxon>
        <taxon>ecological metagenomes</taxon>
    </lineage>
</organism>
<dbReference type="EMBL" id="VSSQ01075904">
    <property type="protein sequence ID" value="MPN26395.1"/>
    <property type="molecule type" value="Genomic_DNA"/>
</dbReference>
<evidence type="ECO:0000313" key="1">
    <source>
        <dbReference type="EMBL" id="MPN26395.1"/>
    </source>
</evidence>
<proteinExistence type="predicted"/>
<reference evidence="1" key="1">
    <citation type="submission" date="2019-08" db="EMBL/GenBank/DDBJ databases">
        <authorList>
            <person name="Kucharzyk K."/>
            <person name="Murdoch R.W."/>
            <person name="Higgins S."/>
            <person name="Loffler F."/>
        </authorList>
    </citation>
    <scope>NUCLEOTIDE SEQUENCE</scope>
</reference>
<sequence length="46" mass="5083">MGCMLVDQVEVILLLGNQKEVECLTEVDKFLVVFLLCPDILTLGTS</sequence>
<protein>
    <submittedName>
        <fullName evidence="1">Uncharacterized protein</fullName>
    </submittedName>
</protein>
<accession>A0A645GI81</accession>